<organism evidence="8 9">
    <name type="scientific">Aulographum hederae CBS 113979</name>
    <dbReference type="NCBI Taxonomy" id="1176131"/>
    <lineage>
        <taxon>Eukaryota</taxon>
        <taxon>Fungi</taxon>
        <taxon>Dikarya</taxon>
        <taxon>Ascomycota</taxon>
        <taxon>Pezizomycotina</taxon>
        <taxon>Dothideomycetes</taxon>
        <taxon>Pleosporomycetidae</taxon>
        <taxon>Aulographales</taxon>
        <taxon>Aulographaceae</taxon>
    </lineage>
</organism>
<comment type="subcellular location">
    <subcellularLocation>
        <location evidence="1">Cytoplasm</location>
    </subcellularLocation>
</comment>
<comment type="similarity">
    <text evidence="2">Belongs to the VPS25 family.</text>
</comment>
<dbReference type="PANTHER" id="PTHR13149:SF0">
    <property type="entry name" value="VACUOLAR PROTEIN-SORTING-ASSOCIATED PROTEIN 25"/>
    <property type="match status" value="1"/>
</dbReference>
<evidence type="ECO:0000256" key="4">
    <source>
        <dbReference type="ARBA" id="ARBA00022448"/>
    </source>
</evidence>
<dbReference type="PANTHER" id="PTHR13149">
    <property type="entry name" value="VACUOLAR PROTEIN SORTING-ASSOCIATED PROTEIN VPS25"/>
    <property type="match status" value="1"/>
</dbReference>
<evidence type="ECO:0000256" key="3">
    <source>
        <dbReference type="ARBA" id="ARBA00017934"/>
    </source>
</evidence>
<evidence type="ECO:0000256" key="7">
    <source>
        <dbReference type="ARBA" id="ARBA00030094"/>
    </source>
</evidence>
<dbReference type="InterPro" id="IPR036388">
    <property type="entry name" value="WH-like_DNA-bd_sf"/>
</dbReference>
<dbReference type="InterPro" id="IPR036390">
    <property type="entry name" value="WH_DNA-bd_sf"/>
</dbReference>
<gene>
    <name evidence="8" type="ORF">K402DRAFT_444831</name>
</gene>
<dbReference type="AlphaFoldDB" id="A0A6G1H7R2"/>
<dbReference type="GO" id="GO:0000814">
    <property type="term" value="C:ESCRT II complex"/>
    <property type="evidence" value="ECO:0007669"/>
    <property type="project" value="InterPro"/>
</dbReference>
<dbReference type="InterPro" id="IPR014041">
    <property type="entry name" value="ESCRT-II_cplx_Vps25-sub_N"/>
</dbReference>
<dbReference type="Proteomes" id="UP000800041">
    <property type="component" value="Unassembled WGS sequence"/>
</dbReference>
<dbReference type="GO" id="GO:0016236">
    <property type="term" value="P:macroautophagy"/>
    <property type="evidence" value="ECO:0007669"/>
    <property type="project" value="UniProtKB-ARBA"/>
</dbReference>
<keyword evidence="9" id="KW-1185">Reference proteome</keyword>
<dbReference type="FunFam" id="1.10.10.10:FF:000141">
    <property type="entry name" value="vacuolar protein-sorting-associated protein 25"/>
    <property type="match status" value="1"/>
</dbReference>
<dbReference type="Pfam" id="PF05871">
    <property type="entry name" value="ESCRT-II"/>
    <property type="match status" value="1"/>
</dbReference>
<dbReference type="Gene3D" id="1.10.10.10">
    <property type="entry name" value="Winged helix-like DNA-binding domain superfamily/Winged helix DNA-binding domain"/>
    <property type="match status" value="1"/>
</dbReference>
<dbReference type="GO" id="GO:0042803">
    <property type="term" value="F:protein homodimerization activity"/>
    <property type="evidence" value="ECO:0007669"/>
    <property type="project" value="TreeGrafter"/>
</dbReference>
<dbReference type="Gene3D" id="1.10.10.570">
    <property type="entry name" value="Winged helix' DNA-binding domain. Chain C. Domain 1"/>
    <property type="match status" value="1"/>
</dbReference>
<evidence type="ECO:0000256" key="5">
    <source>
        <dbReference type="ARBA" id="ARBA00022490"/>
    </source>
</evidence>
<sequence>MDPPTTTTSSDPPPSNLTDLTPHYTFPPFFTLQPNLTTRASQLSSWSTLIQSYARSSHLFSLSLLDALDSPLFHNKALGRRLSARDARVVVDWMASSEGGGRAEWKNRFYIFYRRPEEWAEVVEAWVERTGQKGTVLTLYELTESDAVSGEEFCGMPGELLGRCLGVLVKRGRAQVFGEGGGEGVKFLR</sequence>
<dbReference type="FunFam" id="1.10.10.570:FF:000003">
    <property type="entry name" value="Vacuolar protein-sorting-associated protein 25"/>
    <property type="match status" value="1"/>
</dbReference>
<dbReference type="InterPro" id="IPR008570">
    <property type="entry name" value="ESCRT-II_cplx_Vps25-sub"/>
</dbReference>
<keyword evidence="6" id="KW-0653">Protein transport</keyword>
<evidence type="ECO:0000313" key="9">
    <source>
        <dbReference type="Proteomes" id="UP000800041"/>
    </source>
</evidence>
<keyword evidence="4" id="KW-0813">Transport</keyword>
<reference evidence="8" key="1">
    <citation type="journal article" date="2020" name="Stud. Mycol.">
        <title>101 Dothideomycetes genomes: a test case for predicting lifestyles and emergence of pathogens.</title>
        <authorList>
            <person name="Haridas S."/>
            <person name="Albert R."/>
            <person name="Binder M."/>
            <person name="Bloem J."/>
            <person name="Labutti K."/>
            <person name="Salamov A."/>
            <person name="Andreopoulos B."/>
            <person name="Baker S."/>
            <person name="Barry K."/>
            <person name="Bills G."/>
            <person name="Bluhm B."/>
            <person name="Cannon C."/>
            <person name="Castanera R."/>
            <person name="Culley D."/>
            <person name="Daum C."/>
            <person name="Ezra D."/>
            <person name="Gonzalez J."/>
            <person name="Henrissat B."/>
            <person name="Kuo A."/>
            <person name="Liang C."/>
            <person name="Lipzen A."/>
            <person name="Lutzoni F."/>
            <person name="Magnuson J."/>
            <person name="Mondo S."/>
            <person name="Nolan M."/>
            <person name="Ohm R."/>
            <person name="Pangilinan J."/>
            <person name="Park H.-J."/>
            <person name="Ramirez L."/>
            <person name="Alfaro M."/>
            <person name="Sun H."/>
            <person name="Tritt A."/>
            <person name="Yoshinaga Y."/>
            <person name="Zwiers L.-H."/>
            <person name="Turgeon B."/>
            <person name="Goodwin S."/>
            <person name="Spatafora J."/>
            <person name="Crous P."/>
            <person name="Grigoriev I."/>
        </authorList>
    </citation>
    <scope>NUCLEOTIDE SEQUENCE</scope>
    <source>
        <strain evidence="8">CBS 113979</strain>
    </source>
</reference>
<protein>
    <recommendedName>
        <fullName evidence="3">Vacuolar protein-sorting-associated protein 25</fullName>
    </recommendedName>
    <alternativeName>
        <fullName evidence="7">ESCRT-II complex subunit VPS25</fullName>
    </alternativeName>
</protein>
<dbReference type="SUPFAM" id="SSF46785">
    <property type="entry name" value="Winged helix' DNA-binding domain"/>
    <property type="match status" value="2"/>
</dbReference>
<dbReference type="GO" id="GO:0043328">
    <property type="term" value="P:protein transport to vacuole involved in ubiquitin-dependent protein catabolic process via the multivesicular body sorting pathway"/>
    <property type="evidence" value="ECO:0007669"/>
    <property type="project" value="TreeGrafter"/>
</dbReference>
<keyword evidence="5" id="KW-0963">Cytoplasm</keyword>
<proteinExistence type="inferred from homology"/>
<dbReference type="GO" id="GO:0005198">
    <property type="term" value="F:structural molecule activity"/>
    <property type="evidence" value="ECO:0007669"/>
    <property type="project" value="TreeGrafter"/>
</dbReference>
<evidence type="ECO:0000256" key="6">
    <source>
        <dbReference type="ARBA" id="ARBA00022927"/>
    </source>
</evidence>
<name>A0A6G1H7R2_9PEZI</name>
<dbReference type="OrthoDB" id="245150at2759"/>
<evidence type="ECO:0000256" key="2">
    <source>
        <dbReference type="ARBA" id="ARBA00009674"/>
    </source>
</evidence>
<dbReference type="EMBL" id="ML977145">
    <property type="protein sequence ID" value="KAF1989273.1"/>
    <property type="molecule type" value="Genomic_DNA"/>
</dbReference>
<evidence type="ECO:0000256" key="1">
    <source>
        <dbReference type="ARBA" id="ARBA00004496"/>
    </source>
</evidence>
<accession>A0A6G1H7R2</accession>
<evidence type="ECO:0000313" key="8">
    <source>
        <dbReference type="EMBL" id="KAF1989273.1"/>
    </source>
</evidence>